<evidence type="ECO:0000313" key="3">
    <source>
        <dbReference type="EMBL" id="CAL4237628.1"/>
    </source>
</evidence>
<feature type="non-terminal residue" evidence="3">
    <location>
        <position position="1"/>
    </location>
</feature>
<dbReference type="PANTHER" id="PTHR11552:SF188">
    <property type="entry name" value="NEITHER INACTIVATION NOR AFTERPOTENTIAL PROTEIN G"/>
    <property type="match status" value="1"/>
</dbReference>
<reference evidence="3 4" key="1">
    <citation type="submission" date="2024-05" db="EMBL/GenBank/DDBJ databases">
        <authorList>
            <person name="Wallberg A."/>
        </authorList>
    </citation>
    <scope>NUCLEOTIDE SEQUENCE [LARGE SCALE GENOMIC DNA]</scope>
</reference>
<evidence type="ECO:0000256" key="1">
    <source>
        <dbReference type="ARBA" id="ARBA00010790"/>
    </source>
</evidence>
<dbReference type="EMBL" id="CAXKWB010121983">
    <property type="protein sequence ID" value="CAL4237628.1"/>
    <property type="molecule type" value="Genomic_DNA"/>
</dbReference>
<dbReference type="GO" id="GO:0016614">
    <property type="term" value="F:oxidoreductase activity, acting on CH-OH group of donors"/>
    <property type="evidence" value="ECO:0007669"/>
    <property type="project" value="InterPro"/>
</dbReference>
<dbReference type="InterPro" id="IPR007867">
    <property type="entry name" value="GMC_OxRtase_C"/>
</dbReference>
<evidence type="ECO:0000313" key="4">
    <source>
        <dbReference type="Proteomes" id="UP001497623"/>
    </source>
</evidence>
<dbReference type="GO" id="GO:0050660">
    <property type="term" value="F:flavin adenine dinucleotide binding"/>
    <property type="evidence" value="ECO:0007669"/>
    <property type="project" value="InterPro"/>
</dbReference>
<dbReference type="AlphaFoldDB" id="A0AAV2SVV6"/>
<keyword evidence="4" id="KW-1185">Reference proteome</keyword>
<dbReference type="Gene3D" id="3.30.560.10">
    <property type="entry name" value="Glucose Oxidase, domain 3"/>
    <property type="match status" value="1"/>
</dbReference>
<accession>A0AAV2SVV6</accession>
<comment type="similarity">
    <text evidence="1">Belongs to the GMC oxidoreductase family.</text>
</comment>
<sequence length="243" mass="26866">YFDAMFPNMNDTSAEGLFILSSCLHPRSRGQVTVISDDPRDPPEIDPNYLSHPYDITCIRDAFKFTMRLIRTKAFQKLGASIHLPRFAECVPKGIGKDNGLNEDTRAAYQEYVSCLARIGTISSFHPMGTARIGRSEDPLAVVDPSLRVIGTERLRVVDASVMPTELSGNPNSAIAVIAEKAADIMKDTWGDGKALTEEKICSWSPNCEEELLSGLESSSVQFTSSSLFILCFSLTHFNFYLI</sequence>
<dbReference type="InterPro" id="IPR036188">
    <property type="entry name" value="FAD/NAD-bd_sf"/>
</dbReference>
<dbReference type="SUPFAM" id="SSF51905">
    <property type="entry name" value="FAD/NAD(P)-binding domain"/>
    <property type="match status" value="1"/>
</dbReference>
<dbReference type="Proteomes" id="UP001497623">
    <property type="component" value="Unassembled WGS sequence"/>
</dbReference>
<dbReference type="SUPFAM" id="SSF54373">
    <property type="entry name" value="FAD-linked reductases, C-terminal domain"/>
    <property type="match status" value="1"/>
</dbReference>
<protein>
    <recommendedName>
        <fullName evidence="2">Glucose-methanol-choline oxidoreductase C-terminal domain-containing protein</fullName>
    </recommendedName>
</protein>
<organism evidence="3 4">
    <name type="scientific">Meganyctiphanes norvegica</name>
    <name type="common">Northern krill</name>
    <name type="synonym">Thysanopoda norvegica</name>
    <dbReference type="NCBI Taxonomy" id="48144"/>
    <lineage>
        <taxon>Eukaryota</taxon>
        <taxon>Metazoa</taxon>
        <taxon>Ecdysozoa</taxon>
        <taxon>Arthropoda</taxon>
        <taxon>Crustacea</taxon>
        <taxon>Multicrustacea</taxon>
        <taxon>Malacostraca</taxon>
        <taxon>Eumalacostraca</taxon>
        <taxon>Eucarida</taxon>
        <taxon>Euphausiacea</taxon>
        <taxon>Euphausiidae</taxon>
        <taxon>Meganyctiphanes</taxon>
    </lineage>
</organism>
<evidence type="ECO:0000259" key="2">
    <source>
        <dbReference type="Pfam" id="PF05199"/>
    </source>
</evidence>
<name>A0AAV2SVV6_MEGNR</name>
<proteinExistence type="inferred from homology"/>
<feature type="domain" description="Glucose-methanol-choline oxidoreductase C-terminal" evidence="2">
    <location>
        <begin position="26"/>
        <end position="179"/>
    </location>
</feature>
<dbReference type="PANTHER" id="PTHR11552">
    <property type="entry name" value="GLUCOSE-METHANOL-CHOLINE GMC OXIDOREDUCTASE"/>
    <property type="match status" value="1"/>
</dbReference>
<dbReference type="Gene3D" id="3.50.50.60">
    <property type="entry name" value="FAD/NAD(P)-binding domain"/>
    <property type="match status" value="1"/>
</dbReference>
<dbReference type="InterPro" id="IPR012132">
    <property type="entry name" value="GMC_OxRdtase"/>
</dbReference>
<dbReference type="Pfam" id="PF05199">
    <property type="entry name" value="GMC_oxred_C"/>
    <property type="match status" value="1"/>
</dbReference>
<comment type="caution">
    <text evidence="3">The sequence shown here is derived from an EMBL/GenBank/DDBJ whole genome shotgun (WGS) entry which is preliminary data.</text>
</comment>
<gene>
    <name evidence="3" type="ORF">MNOR_LOCUS40375</name>
</gene>